<reference evidence="1 2" key="1">
    <citation type="submission" date="2017-11" db="EMBL/GenBank/DDBJ databases">
        <title>Evolution of Phototrophy in the Chloroflexi Phylum Driven by Horizontal Gene Transfer.</title>
        <authorList>
            <person name="Ward L.M."/>
            <person name="Hemp J."/>
            <person name="Shih P.M."/>
            <person name="Mcglynn S.E."/>
            <person name="Fischer W."/>
        </authorList>
    </citation>
    <scope>NUCLEOTIDE SEQUENCE [LARGE SCALE GENOMIC DNA]</scope>
    <source>
        <strain evidence="1">JP3_7</strain>
    </source>
</reference>
<name>A0A2M8QBC8_9CHLR</name>
<comment type="caution">
    <text evidence="1">The sequence shown here is derived from an EMBL/GenBank/DDBJ whole genome shotgun (WGS) entry which is preliminary data.</text>
</comment>
<protein>
    <submittedName>
        <fullName evidence="1">Uncharacterized protein</fullName>
    </submittedName>
</protein>
<dbReference type="Proteomes" id="UP000230790">
    <property type="component" value="Unassembled WGS sequence"/>
</dbReference>
<sequence>MAGRYGIPSHGQVRVMCILAARQHQDTGMISIELEDANFNVAAESEPQVILRGRDFRPAC</sequence>
<dbReference type="EMBL" id="PGTN01000067">
    <property type="protein sequence ID" value="PJF47108.1"/>
    <property type="molecule type" value="Genomic_DNA"/>
</dbReference>
<accession>A0A2M8QBC8</accession>
<dbReference type="AlphaFoldDB" id="A0A2M8QBC8"/>
<organism evidence="1 2">
    <name type="scientific">Candidatus Thermofonsia Clade 3 bacterium</name>
    <dbReference type="NCBI Taxonomy" id="2364212"/>
    <lineage>
        <taxon>Bacteria</taxon>
        <taxon>Bacillati</taxon>
        <taxon>Chloroflexota</taxon>
        <taxon>Candidatus Thermofontia</taxon>
        <taxon>Candidatus Thermofonsia Clade 3</taxon>
    </lineage>
</organism>
<evidence type="ECO:0000313" key="1">
    <source>
        <dbReference type="EMBL" id="PJF47108.1"/>
    </source>
</evidence>
<gene>
    <name evidence="1" type="ORF">CUN48_10340</name>
</gene>
<proteinExistence type="predicted"/>
<evidence type="ECO:0000313" key="2">
    <source>
        <dbReference type="Proteomes" id="UP000230790"/>
    </source>
</evidence>